<dbReference type="EMBL" id="JACSCY010000025">
    <property type="protein sequence ID" value="MBC6613217.1"/>
    <property type="molecule type" value="Genomic_DNA"/>
</dbReference>
<dbReference type="Proteomes" id="UP000622017">
    <property type="component" value="Unassembled WGS sequence"/>
</dbReference>
<organism evidence="1 2">
    <name type="scientific">Hymenobacter citatus</name>
    <dbReference type="NCBI Taxonomy" id="2763506"/>
    <lineage>
        <taxon>Bacteria</taxon>
        <taxon>Pseudomonadati</taxon>
        <taxon>Bacteroidota</taxon>
        <taxon>Cytophagia</taxon>
        <taxon>Cytophagales</taxon>
        <taxon>Hymenobacteraceae</taxon>
        <taxon>Hymenobacter</taxon>
    </lineage>
</organism>
<name>A0ABR7MQ55_9BACT</name>
<accession>A0ABR7MQ55</accession>
<proteinExistence type="predicted"/>
<gene>
    <name evidence="1" type="ORF">H8B15_20010</name>
</gene>
<keyword evidence="2" id="KW-1185">Reference proteome</keyword>
<protein>
    <submittedName>
        <fullName evidence="1">Uncharacterized protein</fullName>
    </submittedName>
</protein>
<dbReference type="RefSeq" id="WP_185284518.1">
    <property type="nucleotide sequence ID" value="NZ_JACSCY010000025.1"/>
</dbReference>
<reference evidence="1 2" key="1">
    <citation type="submission" date="2020-08" db="EMBL/GenBank/DDBJ databases">
        <title>Hymenobacter sp.</title>
        <authorList>
            <person name="Kim M.K."/>
        </authorList>
    </citation>
    <scope>NUCLEOTIDE SEQUENCE [LARGE SCALE GENOMIC DNA]</scope>
    <source>
        <strain evidence="1 2">BT507</strain>
    </source>
</reference>
<comment type="caution">
    <text evidence="1">The sequence shown here is derived from an EMBL/GenBank/DDBJ whole genome shotgun (WGS) entry which is preliminary data.</text>
</comment>
<evidence type="ECO:0000313" key="1">
    <source>
        <dbReference type="EMBL" id="MBC6613217.1"/>
    </source>
</evidence>
<evidence type="ECO:0000313" key="2">
    <source>
        <dbReference type="Proteomes" id="UP000622017"/>
    </source>
</evidence>
<sequence length="106" mass="12829">MQPGNLLPITTLGDSWVDNDLMMLHACFQLLTNCIEQEHLFTATEWEENEATQHTKQELEALHQWWQERSTVERQQQVDPIWTKKQYEEDTQMLIRLIKVRQYLWT</sequence>